<dbReference type="InterPro" id="IPR036291">
    <property type="entry name" value="NAD(P)-bd_dom_sf"/>
</dbReference>
<dbReference type="Pfam" id="PF14824">
    <property type="entry name" value="Sirohm_synth_M"/>
    <property type="match status" value="1"/>
</dbReference>
<dbReference type="PANTHER" id="PTHR45790">
    <property type="entry name" value="SIROHEME SYNTHASE-RELATED"/>
    <property type="match status" value="1"/>
</dbReference>
<dbReference type="NCBIfam" id="TIGR01469">
    <property type="entry name" value="cobA_cysG_Cterm"/>
    <property type="match status" value="1"/>
</dbReference>
<dbReference type="UniPathway" id="UPA00262">
    <property type="reaction ID" value="UER00211"/>
</dbReference>
<keyword evidence="6" id="KW-0949">S-adenosyl-L-methionine</keyword>
<dbReference type="GO" id="GO:0032259">
    <property type="term" value="P:methylation"/>
    <property type="evidence" value="ECO:0007669"/>
    <property type="project" value="UniProtKB-KW"/>
</dbReference>
<reference evidence="18" key="1">
    <citation type="submission" date="2018-08" db="EMBL/GenBank/DDBJ databases">
        <authorList>
            <person name="Kim S.-J."/>
            <person name="Jung G.-Y."/>
        </authorList>
    </citation>
    <scope>NUCLEOTIDE SEQUENCE [LARGE SCALE GENOMIC DNA]</scope>
    <source>
        <strain evidence="18">GY_H</strain>
    </source>
</reference>
<evidence type="ECO:0000256" key="6">
    <source>
        <dbReference type="ARBA" id="ARBA00022691"/>
    </source>
</evidence>
<evidence type="ECO:0000256" key="1">
    <source>
        <dbReference type="ARBA" id="ARBA00005010"/>
    </source>
</evidence>
<comment type="similarity">
    <text evidence="2">Belongs to the precorrin methyltransferase family.</text>
</comment>
<dbReference type="SUPFAM" id="SSF53790">
    <property type="entry name" value="Tetrapyrrole methylase"/>
    <property type="match status" value="1"/>
</dbReference>
<evidence type="ECO:0000256" key="14">
    <source>
        <dbReference type="PIRSR" id="PIRSR036426-1"/>
    </source>
</evidence>
<evidence type="ECO:0000259" key="15">
    <source>
        <dbReference type="Pfam" id="PF00590"/>
    </source>
</evidence>
<comment type="catalytic activity">
    <reaction evidence="13">
        <text>precorrin-2 + NAD(+) = sirohydrochlorin + NADH + 2 H(+)</text>
        <dbReference type="Rhea" id="RHEA:15613"/>
        <dbReference type="ChEBI" id="CHEBI:15378"/>
        <dbReference type="ChEBI" id="CHEBI:57540"/>
        <dbReference type="ChEBI" id="CHEBI:57945"/>
        <dbReference type="ChEBI" id="CHEBI:58351"/>
        <dbReference type="ChEBI" id="CHEBI:58827"/>
        <dbReference type="EC" id="1.3.1.76"/>
    </reaction>
</comment>
<evidence type="ECO:0000256" key="4">
    <source>
        <dbReference type="ARBA" id="ARBA00022603"/>
    </source>
</evidence>
<evidence type="ECO:0000259" key="16">
    <source>
        <dbReference type="Pfam" id="PF14824"/>
    </source>
</evidence>
<dbReference type="OrthoDB" id="9815856at2"/>
<keyword evidence="5 17" id="KW-0808">Transferase</keyword>
<keyword evidence="11" id="KW-0511">Multifunctional enzyme</keyword>
<dbReference type="FunFam" id="3.40.1010.10:FF:000001">
    <property type="entry name" value="Siroheme synthase"/>
    <property type="match status" value="1"/>
</dbReference>
<evidence type="ECO:0000256" key="3">
    <source>
        <dbReference type="ARBA" id="ARBA00022573"/>
    </source>
</evidence>
<evidence type="ECO:0000256" key="13">
    <source>
        <dbReference type="ARBA" id="ARBA00047561"/>
    </source>
</evidence>
<dbReference type="GO" id="GO:0051287">
    <property type="term" value="F:NAD binding"/>
    <property type="evidence" value="ECO:0007669"/>
    <property type="project" value="InterPro"/>
</dbReference>
<dbReference type="EC" id="2.1.1.107" evidence="17"/>
<feature type="domain" description="Tetrapyrrole methylase" evidence="15">
    <location>
        <begin position="224"/>
        <end position="432"/>
    </location>
</feature>
<dbReference type="Proteomes" id="UP000263993">
    <property type="component" value="Unassembled WGS sequence"/>
</dbReference>
<dbReference type="Gene3D" id="3.30.950.10">
    <property type="entry name" value="Methyltransferase, Cobalt-precorrin-4 Transmethylase, Domain 2"/>
    <property type="match status" value="1"/>
</dbReference>
<proteinExistence type="inferred from homology"/>
<evidence type="ECO:0000256" key="2">
    <source>
        <dbReference type="ARBA" id="ARBA00005879"/>
    </source>
</evidence>
<dbReference type="GO" id="GO:0051266">
    <property type="term" value="F:sirohydrochlorin ferrochelatase activity"/>
    <property type="evidence" value="ECO:0007669"/>
    <property type="project" value="InterPro"/>
</dbReference>
<comment type="caution">
    <text evidence="17">The sequence shown here is derived from an EMBL/GenBank/DDBJ whole genome shotgun (WGS) entry which is preliminary data.</text>
</comment>
<dbReference type="Gene3D" id="3.40.50.720">
    <property type="entry name" value="NAD(P)-binding Rossmann-like Domain"/>
    <property type="match status" value="1"/>
</dbReference>
<gene>
    <name evidence="17" type="primary">cobA</name>
    <name evidence="17" type="ORF">DXH78_06985</name>
</gene>
<keyword evidence="9" id="KW-0456">Lyase</keyword>
<keyword evidence="8" id="KW-0520">NAD</keyword>
<dbReference type="InterPro" id="IPR003043">
    <property type="entry name" value="Uropor_MeTrfase_CS"/>
</dbReference>
<dbReference type="CDD" id="cd11642">
    <property type="entry name" value="SUMT"/>
    <property type="match status" value="1"/>
</dbReference>
<dbReference type="Gene3D" id="3.30.160.110">
    <property type="entry name" value="Siroheme synthase, domain 2"/>
    <property type="match status" value="1"/>
</dbReference>
<dbReference type="InterPro" id="IPR006367">
    <property type="entry name" value="Sirohaem_synthase_N"/>
</dbReference>
<dbReference type="NCBIfam" id="TIGR01470">
    <property type="entry name" value="cysG_Nterm"/>
    <property type="match status" value="1"/>
</dbReference>
<dbReference type="Pfam" id="PF00590">
    <property type="entry name" value="TP_methylase"/>
    <property type="match status" value="1"/>
</dbReference>
<dbReference type="InterPro" id="IPR035996">
    <property type="entry name" value="4pyrrol_Methylase_sf"/>
</dbReference>
<dbReference type="NCBIfam" id="NF004790">
    <property type="entry name" value="PRK06136.1"/>
    <property type="match status" value="1"/>
</dbReference>
<feature type="active site" description="Proton donor" evidence="14">
    <location>
        <position position="276"/>
    </location>
</feature>
<name>A0A371BDQ3_9BRAD</name>
<dbReference type="InterPro" id="IPR014776">
    <property type="entry name" value="4pyrrole_Mease_sub2"/>
</dbReference>
<dbReference type="GO" id="GO:0043115">
    <property type="term" value="F:precorrin-2 dehydrogenase activity"/>
    <property type="evidence" value="ECO:0007669"/>
    <property type="project" value="UniProtKB-EC"/>
</dbReference>
<dbReference type="GO" id="GO:0004851">
    <property type="term" value="F:uroporphyrin-III C-methyltransferase activity"/>
    <property type="evidence" value="ECO:0007669"/>
    <property type="project" value="UniProtKB-EC"/>
</dbReference>
<evidence type="ECO:0000256" key="8">
    <source>
        <dbReference type="ARBA" id="ARBA00023027"/>
    </source>
</evidence>
<keyword evidence="18" id="KW-1185">Reference proteome</keyword>
<keyword evidence="4 17" id="KW-0489">Methyltransferase</keyword>
<dbReference type="EMBL" id="QRGO01000001">
    <property type="protein sequence ID" value="RDV05746.1"/>
    <property type="molecule type" value="Genomic_DNA"/>
</dbReference>
<dbReference type="NCBIfam" id="NF007922">
    <property type="entry name" value="PRK10637.1"/>
    <property type="match status" value="1"/>
</dbReference>
<feature type="active site" description="Proton acceptor" evidence="14">
    <location>
        <position position="254"/>
    </location>
</feature>
<evidence type="ECO:0000313" key="18">
    <source>
        <dbReference type="Proteomes" id="UP000263993"/>
    </source>
</evidence>
<accession>A0A371BDQ3</accession>
<dbReference type="GO" id="GO:0009236">
    <property type="term" value="P:cobalamin biosynthetic process"/>
    <property type="evidence" value="ECO:0007669"/>
    <property type="project" value="UniProtKB-KW"/>
</dbReference>
<dbReference type="PROSITE" id="PS00839">
    <property type="entry name" value="SUMT_1"/>
    <property type="match status" value="1"/>
</dbReference>
<dbReference type="PIRSF" id="PIRSF036426">
    <property type="entry name" value="Sirohaem_synth"/>
    <property type="match status" value="1"/>
</dbReference>
<dbReference type="SUPFAM" id="SSF75615">
    <property type="entry name" value="Siroheme synthase middle domains-like"/>
    <property type="match status" value="1"/>
</dbReference>
<keyword evidence="7" id="KW-0560">Oxidoreductase</keyword>
<evidence type="ECO:0000256" key="11">
    <source>
        <dbReference type="ARBA" id="ARBA00023268"/>
    </source>
</evidence>
<evidence type="ECO:0000256" key="9">
    <source>
        <dbReference type="ARBA" id="ARBA00023239"/>
    </source>
</evidence>
<sequence>MGALARLPVFFALSGRRALVAGGTAGAAWKVELLLAAGAHVAVYAAELSEEMQAVIGVASPDTVAWHARAWQAGDFAGTTLAVGACNNDDDAARFAAAARATGTPVNVIDKPDYCDFSFGSIVNRSPLVVGISTDGAAPVFAQAVRAKIEAALPHGFAAWAAAARAWRARVKESGLSFAGRRKFWQLFAGLAIGNPGRTPTDDDLTSLIHNVGRLGPAADAGSVTLVGAGPGDPELLTLRAVRALQTADVILFDDLVSGEVLDFARREARKILVGKQGHGPSCKQSDVNDIMVSLARQGRHVVRLKGGDPLIFGRAGEEIAACHQAGISVDIVPGVSAVQGAASRLGVSLTGRGQVRRLQLVTGHAANGELPDDIDWRSIADGAATTAIYMPVKTLAAFVSRAIAAGLDAGMPAVAIANATRPSERRVMSAIGALHDDIVKAQLTGPVLVIVGRVLEPAVASQVDVGEALVRAALR</sequence>
<organism evidence="17 18">
    <name type="scientific">Undibacter mobilis</name>
    <dbReference type="NCBI Taxonomy" id="2292256"/>
    <lineage>
        <taxon>Bacteria</taxon>
        <taxon>Pseudomonadati</taxon>
        <taxon>Pseudomonadota</taxon>
        <taxon>Alphaproteobacteria</taxon>
        <taxon>Hyphomicrobiales</taxon>
        <taxon>Nitrobacteraceae</taxon>
        <taxon>Undibacter</taxon>
    </lineage>
</organism>
<evidence type="ECO:0000313" key="17">
    <source>
        <dbReference type="EMBL" id="RDV05746.1"/>
    </source>
</evidence>
<protein>
    <submittedName>
        <fullName evidence="17">Uroporphyrinogen-III C-methyltransferase</fullName>
        <ecNumber evidence="17">2.1.1.107</ecNumber>
    </submittedName>
</protein>
<comment type="pathway">
    <text evidence="12">Porphyrin-containing compound metabolism; siroheme biosynthesis; precorrin-2 from uroporphyrinogen III: step 1/1.</text>
</comment>
<dbReference type="InterPro" id="IPR028281">
    <property type="entry name" value="Sirohaem_synthase_central"/>
</dbReference>
<dbReference type="GO" id="GO:0019354">
    <property type="term" value="P:siroheme biosynthetic process"/>
    <property type="evidence" value="ECO:0007669"/>
    <property type="project" value="UniProtKB-UniPathway"/>
</dbReference>
<dbReference type="SUPFAM" id="SSF51735">
    <property type="entry name" value="NAD(P)-binding Rossmann-fold domains"/>
    <property type="match status" value="1"/>
</dbReference>
<dbReference type="InterPro" id="IPR012409">
    <property type="entry name" value="Sirohaem_synth"/>
</dbReference>
<dbReference type="PANTHER" id="PTHR45790:SF3">
    <property type="entry name" value="S-ADENOSYL-L-METHIONINE-DEPENDENT UROPORPHYRINOGEN III METHYLTRANSFERASE, CHLOROPLASTIC"/>
    <property type="match status" value="1"/>
</dbReference>
<dbReference type="InterPro" id="IPR014777">
    <property type="entry name" value="4pyrrole_Mease_sub1"/>
</dbReference>
<keyword evidence="10" id="KW-0627">Porphyrin biosynthesis</keyword>
<evidence type="ECO:0000256" key="5">
    <source>
        <dbReference type="ARBA" id="ARBA00022679"/>
    </source>
</evidence>
<dbReference type="InterPro" id="IPR000878">
    <property type="entry name" value="4pyrrol_Mease"/>
</dbReference>
<keyword evidence="3" id="KW-0169">Cobalamin biosynthesis</keyword>
<dbReference type="InterPro" id="IPR006366">
    <property type="entry name" value="CobA/CysG_C"/>
</dbReference>
<feature type="domain" description="Siroheme synthase central" evidence="16">
    <location>
        <begin position="126"/>
        <end position="151"/>
    </location>
</feature>
<comment type="pathway">
    <text evidence="1">Porphyrin-containing compound metabolism; siroheme biosynthesis; sirohydrochlorin from precorrin-2: step 1/1.</text>
</comment>
<evidence type="ECO:0000256" key="12">
    <source>
        <dbReference type="ARBA" id="ARBA00025705"/>
    </source>
</evidence>
<dbReference type="InterPro" id="IPR050161">
    <property type="entry name" value="Siro_Cobalamin_biosynth"/>
</dbReference>
<dbReference type="Gene3D" id="3.40.1010.10">
    <property type="entry name" value="Cobalt-precorrin-4 Transmethylase, Domain 1"/>
    <property type="match status" value="1"/>
</dbReference>
<dbReference type="AlphaFoldDB" id="A0A371BDQ3"/>
<evidence type="ECO:0000256" key="10">
    <source>
        <dbReference type="ARBA" id="ARBA00023244"/>
    </source>
</evidence>
<evidence type="ECO:0000256" key="7">
    <source>
        <dbReference type="ARBA" id="ARBA00023002"/>
    </source>
</evidence>
<dbReference type="Pfam" id="PF13241">
    <property type="entry name" value="NAD_binding_7"/>
    <property type="match status" value="1"/>
</dbReference>